<organism evidence="10 11">
    <name type="scientific">Polyplax serrata</name>
    <name type="common">Common mouse louse</name>
    <dbReference type="NCBI Taxonomy" id="468196"/>
    <lineage>
        <taxon>Eukaryota</taxon>
        <taxon>Metazoa</taxon>
        <taxon>Ecdysozoa</taxon>
        <taxon>Arthropoda</taxon>
        <taxon>Hexapoda</taxon>
        <taxon>Insecta</taxon>
        <taxon>Pterygota</taxon>
        <taxon>Neoptera</taxon>
        <taxon>Paraneoptera</taxon>
        <taxon>Psocodea</taxon>
        <taxon>Troctomorpha</taxon>
        <taxon>Phthiraptera</taxon>
        <taxon>Anoplura</taxon>
        <taxon>Polyplacidae</taxon>
        <taxon>Polyplax</taxon>
    </lineage>
</organism>
<evidence type="ECO:0000256" key="9">
    <source>
        <dbReference type="RuleBase" id="RU365073"/>
    </source>
</evidence>
<reference evidence="10 11" key="1">
    <citation type="submission" date="2023-09" db="EMBL/GenBank/DDBJ databases">
        <title>Genomes of two closely related lineages of the louse Polyplax serrata with different host specificities.</title>
        <authorList>
            <person name="Martinu J."/>
            <person name="Tarabai H."/>
            <person name="Stefka J."/>
            <person name="Hypsa V."/>
        </authorList>
    </citation>
    <scope>NUCLEOTIDE SEQUENCE [LARGE SCALE GENOMIC DNA]</scope>
    <source>
        <strain evidence="10">98ZLc_SE</strain>
    </source>
</reference>
<keyword evidence="5 9" id="KW-0653">Protein transport</keyword>
<keyword evidence="3 9" id="KW-0813">Transport</keyword>
<evidence type="ECO:0000256" key="2">
    <source>
        <dbReference type="ARBA" id="ARBA00005573"/>
    </source>
</evidence>
<evidence type="ECO:0000256" key="4">
    <source>
        <dbReference type="ARBA" id="ARBA00022816"/>
    </source>
</evidence>
<comment type="caution">
    <text evidence="10">The sequence shown here is derived from an EMBL/GenBank/DDBJ whole genome shotgun (WGS) entry which is preliminary data.</text>
</comment>
<dbReference type="EMBL" id="JAWJWF010000046">
    <property type="protein sequence ID" value="KAK6624121.1"/>
    <property type="molecule type" value="Genomic_DNA"/>
</dbReference>
<evidence type="ECO:0000256" key="6">
    <source>
        <dbReference type="ARBA" id="ARBA00023010"/>
    </source>
</evidence>
<evidence type="ECO:0000256" key="7">
    <source>
        <dbReference type="ARBA" id="ARBA00023132"/>
    </source>
</evidence>
<dbReference type="Proteomes" id="UP001359485">
    <property type="component" value="Unassembled WGS sequence"/>
</dbReference>
<comment type="similarity">
    <text evidence="2 9">Belongs to the nucleoporin Nup85 family.</text>
</comment>
<comment type="function">
    <text evidence="9">Functions as a component of the nuclear pore complex (NPC).</text>
</comment>
<dbReference type="PANTHER" id="PTHR13373">
    <property type="entry name" value="FROUNT PROTEIN-RELATED"/>
    <property type="match status" value="1"/>
</dbReference>
<evidence type="ECO:0000256" key="5">
    <source>
        <dbReference type="ARBA" id="ARBA00022927"/>
    </source>
</evidence>
<evidence type="ECO:0000313" key="11">
    <source>
        <dbReference type="Proteomes" id="UP001359485"/>
    </source>
</evidence>
<evidence type="ECO:0000256" key="1">
    <source>
        <dbReference type="ARBA" id="ARBA00004567"/>
    </source>
</evidence>
<proteinExistence type="inferred from homology"/>
<keyword evidence="9" id="KW-0472">Membrane</keyword>
<accession>A0ABR1ANV0</accession>
<name>A0ABR1ANV0_POLSC</name>
<dbReference type="InterPro" id="IPR011502">
    <property type="entry name" value="Nucleoporin_Nup85"/>
</dbReference>
<comment type="subcellular location">
    <subcellularLocation>
        <location evidence="1 9">Nucleus</location>
        <location evidence="1 9">Nuclear pore complex</location>
    </subcellularLocation>
</comment>
<gene>
    <name evidence="10" type="ORF">RUM44_010979</name>
</gene>
<keyword evidence="7 9" id="KW-0906">Nuclear pore complex</keyword>
<comment type="subunit">
    <text evidence="9">Component of the nuclear pore complex (NPC).</text>
</comment>
<protein>
    <recommendedName>
        <fullName evidence="9">Nuclear pore complex protein Nup85</fullName>
    </recommendedName>
</protein>
<keyword evidence="11" id="KW-1185">Reference proteome</keyword>
<evidence type="ECO:0000313" key="10">
    <source>
        <dbReference type="EMBL" id="KAK6624121.1"/>
    </source>
</evidence>
<keyword evidence="4 9" id="KW-0509">mRNA transport</keyword>
<dbReference type="Pfam" id="PF07575">
    <property type="entry name" value="Nucleopor_Nup85"/>
    <property type="match status" value="1"/>
</dbReference>
<evidence type="ECO:0000256" key="3">
    <source>
        <dbReference type="ARBA" id="ARBA00022448"/>
    </source>
</evidence>
<keyword evidence="6 9" id="KW-0811">Translocation</keyword>
<keyword evidence="8 9" id="KW-0539">Nucleus</keyword>
<evidence type="ECO:0000256" key="8">
    <source>
        <dbReference type="ARBA" id="ARBA00023242"/>
    </source>
</evidence>
<dbReference type="PANTHER" id="PTHR13373:SF21">
    <property type="entry name" value="NUCLEAR PORE COMPLEX PROTEIN NUP85"/>
    <property type="match status" value="1"/>
</dbReference>
<sequence>MAERPRPDPILRDSIPTVLVPDRLSQEAGISLAWSGDASFGLFPTQHVTAHTPDCKSQYTSSSICKDVIHHTRAHSILFDPIARKLVNESNGYFIFAQKLMDKIDSPDFSIEILKLSRQYRSVLRACLENLQAESETCPENKKSFYLQNIPTFYNMELIWHLCEIMFLDMVPGDVVLSHLITWIRFHVPQVEKDANKILMDEHVNTSINTDYASNYWIVVIDCLLQRRIDTVRSLLKLNSEADTEPFKIVDNILRTMPIFEFYGGLTASEFHVRYECWKRETKRLLIDGNFNSHKYLTMIVKILIGDESIQEVTREHCLTWYQHMVASLIYTEPTVKSFDLAFYANQSITRYGGHNNVKQLDLILCAIMEMDIFKMIERLQDWTERDWLPTHLTNLLYICDKLNISGPQTSNIGNALHERLLLDYGTLLMSHHSLWQAGVDYLDCCRTEGRMVLETLLSKIPFRTDAKALKIIHIAHERDLEEVVYNVSKVQGMRCLGRGDIGGALTWAMRCQDPVLSSQLADIYLKKYVQDGKFESNDLLQNLGSGILLSDRLAFLGRYSEFCQMLKAGDQKEAGALLVYMLVNKVPPKFFWLSLFMDAVPLLEGGKGLFSSQDIYDLMSCLQELVDESSESVTEKLKSIRTILAKNLAEALIREGTKVAEHSAPLGISTY</sequence>